<evidence type="ECO:0000313" key="1">
    <source>
        <dbReference type="EMBL" id="CAG5005210.1"/>
    </source>
</evidence>
<gene>
    <name evidence="1" type="ORF">DYBT9275_03538</name>
</gene>
<protein>
    <submittedName>
        <fullName evidence="1">Uncharacterized protein</fullName>
    </submittedName>
</protein>
<dbReference type="Proteomes" id="UP000680038">
    <property type="component" value="Unassembled WGS sequence"/>
</dbReference>
<sequence>MIRELYISISQVEKNEVLTRLHHKSDLIKFRHAQWKISVIEILKPRNVNTHLRPASKQLNDIPVLIQKIVRFFERFNSTMGQTKQVLFGPSWVLCKEVHICFPSCCYSQPPPSDRYSSINAKYCCFCTFVRVSSASSTLF</sequence>
<reference evidence="1" key="1">
    <citation type="submission" date="2021-04" db="EMBL/GenBank/DDBJ databases">
        <authorList>
            <person name="Rodrigo-Torres L."/>
            <person name="Arahal R. D."/>
            <person name="Lucena T."/>
        </authorList>
    </citation>
    <scope>NUCLEOTIDE SEQUENCE</scope>
    <source>
        <strain evidence="1">CECT 9275</strain>
    </source>
</reference>
<dbReference type="EMBL" id="CAJRAF010000002">
    <property type="protein sequence ID" value="CAG5005210.1"/>
    <property type="molecule type" value="Genomic_DNA"/>
</dbReference>
<accession>A0A916JF42</accession>
<proteinExistence type="predicted"/>
<name>A0A916JF42_9BACT</name>
<evidence type="ECO:0000313" key="2">
    <source>
        <dbReference type="Proteomes" id="UP000680038"/>
    </source>
</evidence>
<dbReference type="AlphaFoldDB" id="A0A916JF42"/>
<organism evidence="1 2">
    <name type="scientific">Dyadobacter helix</name>
    <dbReference type="NCBI Taxonomy" id="2822344"/>
    <lineage>
        <taxon>Bacteria</taxon>
        <taxon>Pseudomonadati</taxon>
        <taxon>Bacteroidota</taxon>
        <taxon>Cytophagia</taxon>
        <taxon>Cytophagales</taxon>
        <taxon>Spirosomataceae</taxon>
        <taxon>Dyadobacter</taxon>
    </lineage>
</organism>
<keyword evidence="2" id="KW-1185">Reference proteome</keyword>
<comment type="caution">
    <text evidence="1">The sequence shown here is derived from an EMBL/GenBank/DDBJ whole genome shotgun (WGS) entry which is preliminary data.</text>
</comment>